<protein>
    <submittedName>
        <fullName evidence="2">TolC family protein</fullName>
    </submittedName>
</protein>
<organism evidence="2 3">
    <name type="scientific">Igneacidithiobacillus copahuensis</name>
    <dbReference type="NCBI Taxonomy" id="2724909"/>
    <lineage>
        <taxon>Bacteria</taxon>
        <taxon>Pseudomonadati</taxon>
        <taxon>Pseudomonadota</taxon>
        <taxon>Acidithiobacillia</taxon>
        <taxon>Acidithiobacillales</taxon>
        <taxon>Acidithiobacillaceae</taxon>
        <taxon>Igneacidithiobacillus</taxon>
    </lineage>
</organism>
<evidence type="ECO:0000313" key="2">
    <source>
        <dbReference type="EMBL" id="MBU2787861.1"/>
    </source>
</evidence>
<dbReference type="InterPro" id="IPR010131">
    <property type="entry name" value="MdtP/NodT-like"/>
</dbReference>
<accession>A0AAE2YPH5</accession>
<comment type="caution">
    <text evidence="2">The sequence shown here is derived from an EMBL/GenBank/DDBJ whole genome shotgun (WGS) entry which is preliminary data.</text>
</comment>
<dbReference type="Proteomes" id="UP001197378">
    <property type="component" value="Unassembled WGS sequence"/>
</dbReference>
<dbReference type="PANTHER" id="PTHR30203">
    <property type="entry name" value="OUTER MEMBRANE CATION EFFLUX PROTEIN"/>
    <property type="match status" value="1"/>
</dbReference>
<name>A0AAE2YPH5_9PROT</name>
<dbReference type="RefSeq" id="WP_215870778.1">
    <property type="nucleotide sequence ID" value="NZ_JAAXYO010000085.1"/>
</dbReference>
<comment type="similarity">
    <text evidence="1">Belongs to the outer membrane factor (OMF) (TC 1.B.17) family.</text>
</comment>
<sequence length="447" mass="49165">MHWLTQRFCGGILLTLLAGCASYRPLPLDQQLSQPKTLQTALAQADAGAPIRSDKIDLQAPLSGTALAQIAVLLNPDLRATRAKLGVANAQVFAAGLLPDPQLSLSADLPTTPGYYSAYSMGLQWSLASLFTRSANLAIARAQATSVRYDVAWQEWLLANQVRILARKLYFLQQQEGIAAAATQVSLELYQKSSDNLRAGDTTLPNHALRQIAYVDSRDRELALRRQVAKTRQELNAQLGLPPDFHLELAAPRTLTKLPPVAELVHEALKHRLDLAALRAGYDAQEAQVRRAILGQYPGFSIGVSHAADTSNIHTWGPSISFDLPLWNRNRAAIRQSEATRAELHAAYSARLFQTRAEIASLVQDLQRLHPEIALLRTQLPGLAQAEKVLRQAVADHNATLVEYESVRSQLLDKKLQLLTLEGAAAEDQAALELAVGIPWERWRKNP</sequence>
<dbReference type="EMBL" id="JAAXYO010000085">
    <property type="protein sequence ID" value="MBU2787861.1"/>
    <property type="molecule type" value="Genomic_DNA"/>
</dbReference>
<gene>
    <name evidence="2" type="ORF">HFQ13_06535</name>
</gene>
<reference evidence="2" key="1">
    <citation type="journal article" date="2021" name="ISME J.">
        <title>Genomic evolution of the class Acidithiobacillia: deep-branching Proteobacteria living in extreme acidic conditions.</title>
        <authorList>
            <person name="Moya-Beltran A."/>
            <person name="Beard S."/>
            <person name="Rojas-Villalobos C."/>
            <person name="Issotta F."/>
            <person name="Gallardo Y."/>
            <person name="Ulloa R."/>
            <person name="Giaveno A."/>
            <person name="Degli Esposti M."/>
            <person name="Johnson D.B."/>
            <person name="Quatrini R."/>
        </authorList>
    </citation>
    <scope>NUCLEOTIDE SEQUENCE</scope>
    <source>
        <strain evidence="2">VAN18-1</strain>
    </source>
</reference>
<evidence type="ECO:0000256" key="1">
    <source>
        <dbReference type="ARBA" id="ARBA00007613"/>
    </source>
</evidence>
<evidence type="ECO:0000313" key="3">
    <source>
        <dbReference type="Proteomes" id="UP001197378"/>
    </source>
</evidence>
<dbReference type="Pfam" id="PF02321">
    <property type="entry name" value="OEP"/>
    <property type="match status" value="1"/>
</dbReference>
<dbReference type="PROSITE" id="PS51257">
    <property type="entry name" value="PROKAR_LIPOPROTEIN"/>
    <property type="match status" value="1"/>
</dbReference>
<keyword evidence="3" id="KW-1185">Reference proteome</keyword>
<dbReference type="AlphaFoldDB" id="A0AAE2YPH5"/>
<dbReference type="PANTHER" id="PTHR30203:SF24">
    <property type="entry name" value="BLR4935 PROTEIN"/>
    <property type="match status" value="1"/>
</dbReference>
<dbReference type="SUPFAM" id="SSF56954">
    <property type="entry name" value="Outer membrane efflux proteins (OEP)"/>
    <property type="match status" value="1"/>
</dbReference>
<dbReference type="InterPro" id="IPR003423">
    <property type="entry name" value="OMP_efflux"/>
</dbReference>
<proteinExistence type="inferred from homology"/>
<dbReference type="GO" id="GO:0015562">
    <property type="term" value="F:efflux transmembrane transporter activity"/>
    <property type="evidence" value="ECO:0007669"/>
    <property type="project" value="InterPro"/>
</dbReference>
<dbReference type="Gene3D" id="1.20.1600.10">
    <property type="entry name" value="Outer membrane efflux proteins (OEP)"/>
    <property type="match status" value="1"/>
</dbReference>